<keyword evidence="1" id="KW-0732">Signal</keyword>
<accession>A0A176ZYP3</accession>
<feature type="chain" id="PRO_5008056218" description="Hydrophobin" evidence="1">
    <location>
        <begin position="22"/>
        <end position="75"/>
    </location>
</feature>
<feature type="signal peptide" evidence="1">
    <location>
        <begin position="1"/>
        <end position="21"/>
    </location>
</feature>
<organism evidence="2">
    <name type="scientific">Pseudogymnoascus destructans</name>
    <dbReference type="NCBI Taxonomy" id="655981"/>
    <lineage>
        <taxon>Eukaryota</taxon>
        <taxon>Fungi</taxon>
        <taxon>Dikarya</taxon>
        <taxon>Ascomycota</taxon>
        <taxon>Pezizomycotina</taxon>
        <taxon>Leotiomycetes</taxon>
        <taxon>Thelebolales</taxon>
        <taxon>Thelebolaceae</taxon>
        <taxon>Pseudogymnoascus</taxon>
    </lineage>
</organism>
<dbReference type="OrthoDB" id="5215637at2759"/>
<gene>
    <name evidence="2" type="ORF">VC83_08463</name>
</gene>
<sequence length="75" mass="7631">MRSAPALASAVLLALLTLASAASCPGSQACCGLQGIVSPTKLCNSKKDGTGEIMRGPCAAQPYDTVEYKPYVRGA</sequence>
<evidence type="ECO:0000256" key="1">
    <source>
        <dbReference type="SAM" id="SignalP"/>
    </source>
</evidence>
<reference evidence="2" key="1">
    <citation type="submission" date="2016-03" db="EMBL/GenBank/DDBJ databases">
        <title>Updated assembly of Pseudogymnoascus destructans, the fungus causing white-nose syndrome of bats.</title>
        <authorList>
            <person name="Palmer J.M."/>
            <person name="Drees K.P."/>
            <person name="Foster J.T."/>
            <person name="Lindner D.L."/>
        </authorList>
    </citation>
    <scope>NUCLEOTIDE SEQUENCE [LARGE SCALE GENOMIC DNA]</scope>
    <source>
        <strain evidence="2">20631-21</strain>
    </source>
</reference>
<dbReference type="Proteomes" id="UP000077154">
    <property type="component" value="Unassembled WGS sequence"/>
</dbReference>
<dbReference type="RefSeq" id="XP_024320441.1">
    <property type="nucleotide sequence ID" value="XM_024472014.1"/>
</dbReference>
<dbReference type="PROSITE" id="PS51257">
    <property type="entry name" value="PROKAR_LIPOPROTEIN"/>
    <property type="match status" value="1"/>
</dbReference>
<proteinExistence type="predicted"/>
<evidence type="ECO:0008006" key="3">
    <source>
        <dbReference type="Google" id="ProtNLM"/>
    </source>
</evidence>
<evidence type="ECO:0000313" key="2">
    <source>
        <dbReference type="EMBL" id="OAF55139.1"/>
    </source>
</evidence>
<dbReference type="GeneID" id="36291503"/>
<name>A0A176ZYP3_9PEZI</name>
<protein>
    <recommendedName>
        <fullName evidence="3">Hydrophobin</fullName>
    </recommendedName>
</protein>
<dbReference type="AlphaFoldDB" id="A0A176ZYP3"/>
<dbReference type="EMBL" id="KV441411">
    <property type="protein sequence ID" value="OAF55139.1"/>
    <property type="molecule type" value="Genomic_DNA"/>
</dbReference>